<dbReference type="PANTHER" id="PTHR36173:SF2">
    <property type="entry name" value="RIBONUCLEASE VAPC16"/>
    <property type="match status" value="1"/>
</dbReference>
<dbReference type="InterPro" id="IPR052919">
    <property type="entry name" value="TA_system_RNase"/>
</dbReference>
<dbReference type="InterPro" id="IPR041705">
    <property type="entry name" value="PIN_Sll0205"/>
</dbReference>
<keyword evidence="3" id="KW-1185">Reference proteome</keyword>
<accession>A0A4Q1SHM1</accession>
<dbReference type="RefSeq" id="WP_129206836.1">
    <property type="nucleotide sequence ID" value="NZ_BMGU01000001.1"/>
</dbReference>
<dbReference type="InterPro" id="IPR029060">
    <property type="entry name" value="PIN-like_dom_sf"/>
</dbReference>
<reference evidence="2 3" key="1">
    <citation type="journal article" date="2016" name="Int. J. Syst. Evol. Microbiol.">
        <title>Acidipila dinghuensis sp. nov., an acidobacterium isolated from forest soil.</title>
        <authorList>
            <person name="Jiang Y.W."/>
            <person name="Wang J."/>
            <person name="Chen M.H."/>
            <person name="Lv Y.Y."/>
            <person name="Qiu L.H."/>
        </authorList>
    </citation>
    <scope>NUCLEOTIDE SEQUENCE [LARGE SCALE GENOMIC DNA]</scope>
    <source>
        <strain evidence="2 3">DHOF10</strain>
    </source>
</reference>
<sequence length="129" mass="14204">MRYLLDTHTLIWAGESPEKLTPRVRAILADETITAVVSAVSAWEIATKVRLARLPEAVRLEEDFLGHVSRAGYELLSITPAVALRAGRLSGDHGDPFDRMLAAQALAEDMPILSLDAGLDLFGVRRIWQ</sequence>
<name>A0A4Q1SHM1_9BACT</name>
<evidence type="ECO:0000259" key="1">
    <source>
        <dbReference type="Pfam" id="PF01850"/>
    </source>
</evidence>
<evidence type="ECO:0000313" key="3">
    <source>
        <dbReference type="Proteomes" id="UP000290253"/>
    </source>
</evidence>
<dbReference type="CDD" id="cd09872">
    <property type="entry name" value="PIN_Sll0205-like"/>
    <property type="match status" value="1"/>
</dbReference>
<comment type="caution">
    <text evidence="2">The sequence shown here is derived from an EMBL/GenBank/DDBJ whole genome shotgun (WGS) entry which is preliminary data.</text>
</comment>
<dbReference type="OrthoDB" id="9798990at2"/>
<evidence type="ECO:0000313" key="2">
    <source>
        <dbReference type="EMBL" id="RXS97056.1"/>
    </source>
</evidence>
<protein>
    <submittedName>
        <fullName evidence="2">Type II toxin-antitoxin system VapC family toxin</fullName>
    </submittedName>
</protein>
<feature type="domain" description="PIN" evidence="1">
    <location>
        <begin position="3"/>
        <end position="120"/>
    </location>
</feature>
<organism evidence="2 3">
    <name type="scientific">Silvibacterium dinghuense</name>
    <dbReference type="NCBI Taxonomy" id="1560006"/>
    <lineage>
        <taxon>Bacteria</taxon>
        <taxon>Pseudomonadati</taxon>
        <taxon>Acidobacteriota</taxon>
        <taxon>Terriglobia</taxon>
        <taxon>Terriglobales</taxon>
        <taxon>Acidobacteriaceae</taxon>
        <taxon>Silvibacterium</taxon>
    </lineage>
</organism>
<dbReference type="Gene3D" id="3.40.50.1010">
    <property type="entry name" value="5'-nuclease"/>
    <property type="match status" value="1"/>
</dbReference>
<dbReference type="Pfam" id="PF01850">
    <property type="entry name" value="PIN"/>
    <property type="match status" value="1"/>
</dbReference>
<dbReference type="SUPFAM" id="SSF88723">
    <property type="entry name" value="PIN domain-like"/>
    <property type="match status" value="1"/>
</dbReference>
<proteinExistence type="predicted"/>
<dbReference type="AlphaFoldDB" id="A0A4Q1SHM1"/>
<dbReference type="PANTHER" id="PTHR36173">
    <property type="entry name" value="RIBONUCLEASE VAPC16-RELATED"/>
    <property type="match status" value="1"/>
</dbReference>
<dbReference type="Proteomes" id="UP000290253">
    <property type="component" value="Unassembled WGS sequence"/>
</dbReference>
<gene>
    <name evidence="2" type="ORF">ESZ00_03770</name>
</gene>
<dbReference type="InterPro" id="IPR002716">
    <property type="entry name" value="PIN_dom"/>
</dbReference>
<dbReference type="EMBL" id="SDMK01000001">
    <property type="protein sequence ID" value="RXS97056.1"/>
    <property type="molecule type" value="Genomic_DNA"/>
</dbReference>